<accession>A0A4Z0J621</accession>
<organism evidence="2 3">
    <name type="scientific">Levilactobacillus suantsaiihabitans</name>
    <dbReference type="NCBI Taxonomy" id="2487722"/>
    <lineage>
        <taxon>Bacteria</taxon>
        <taxon>Bacillati</taxon>
        <taxon>Bacillota</taxon>
        <taxon>Bacilli</taxon>
        <taxon>Lactobacillales</taxon>
        <taxon>Lactobacillaceae</taxon>
        <taxon>Levilactobacillus</taxon>
    </lineage>
</organism>
<gene>
    <name evidence="2" type="ORF">EGT51_10405</name>
</gene>
<keyword evidence="1" id="KW-0732">Signal</keyword>
<proteinExistence type="predicted"/>
<dbReference type="Proteomes" id="UP000297348">
    <property type="component" value="Unassembled WGS sequence"/>
</dbReference>
<dbReference type="EMBL" id="RKLX01000019">
    <property type="protein sequence ID" value="TGD17975.1"/>
    <property type="molecule type" value="Genomic_DNA"/>
</dbReference>
<dbReference type="AlphaFoldDB" id="A0A4Z0J621"/>
<evidence type="ECO:0000313" key="3">
    <source>
        <dbReference type="Proteomes" id="UP000297348"/>
    </source>
</evidence>
<dbReference type="RefSeq" id="WP_135368617.1">
    <property type="nucleotide sequence ID" value="NZ_RKLX01000019.1"/>
</dbReference>
<evidence type="ECO:0000313" key="2">
    <source>
        <dbReference type="EMBL" id="TGD17975.1"/>
    </source>
</evidence>
<dbReference type="OrthoDB" id="2319003at2"/>
<reference evidence="2 3" key="1">
    <citation type="submission" date="2018-10" db="EMBL/GenBank/DDBJ databases">
        <title>Lactobacillus sp. R7 and Lactobacillus sp. R19 isolated from fermented mustard green product of Taiwan.</title>
        <authorList>
            <person name="Lin S.-T."/>
        </authorList>
    </citation>
    <scope>NUCLEOTIDE SEQUENCE [LARGE SCALE GENOMIC DNA]</scope>
    <source>
        <strain evidence="2 3">BCRC 81129</strain>
    </source>
</reference>
<name>A0A4Z0J621_9LACO</name>
<keyword evidence="3" id="KW-1185">Reference proteome</keyword>
<protein>
    <submittedName>
        <fullName evidence="2">Uncharacterized protein</fullName>
    </submittedName>
</protein>
<feature type="signal peptide" evidence="1">
    <location>
        <begin position="1"/>
        <end position="31"/>
    </location>
</feature>
<evidence type="ECO:0000256" key="1">
    <source>
        <dbReference type="SAM" id="SignalP"/>
    </source>
</evidence>
<sequence length="155" mass="17465">MNSKKIYVSTLTVLAMAGVAGVAAVTPTANAATKRAVTPKSLRGTWQQRTKKNGVSKIKITKYTFSVADYKKGKKEGSWMVGDKKKKGSKNPFNGLPLYVKKDKKGYTFIGRDARGQIWHLKRVTHKKRQALRDDGWAYKSFGEKPVVSYYYRVK</sequence>
<feature type="chain" id="PRO_5021298981" evidence="1">
    <location>
        <begin position="32"/>
        <end position="155"/>
    </location>
</feature>
<comment type="caution">
    <text evidence="2">The sequence shown here is derived from an EMBL/GenBank/DDBJ whole genome shotgun (WGS) entry which is preliminary data.</text>
</comment>